<evidence type="ECO:0000313" key="3">
    <source>
        <dbReference type="Proteomes" id="UP000029121"/>
    </source>
</evidence>
<feature type="region of interest" description="Disordered" evidence="1">
    <location>
        <begin position="1"/>
        <end position="61"/>
    </location>
</feature>
<keyword evidence="3" id="KW-1185">Reference proteome</keyword>
<reference evidence="3" key="1">
    <citation type="journal article" date="2013" name="Nat. Genet.">
        <title>The Capsella rubella genome and the genomic consequences of rapid mating system evolution.</title>
        <authorList>
            <person name="Slotte T."/>
            <person name="Hazzouri K.M."/>
            <person name="Agren J.A."/>
            <person name="Koenig D."/>
            <person name="Maumus F."/>
            <person name="Guo Y.L."/>
            <person name="Steige K."/>
            <person name="Platts A.E."/>
            <person name="Escobar J.S."/>
            <person name="Newman L.K."/>
            <person name="Wang W."/>
            <person name="Mandakova T."/>
            <person name="Vello E."/>
            <person name="Smith L.M."/>
            <person name="Henz S.R."/>
            <person name="Steffen J."/>
            <person name="Takuno S."/>
            <person name="Brandvain Y."/>
            <person name="Coop G."/>
            <person name="Andolfatto P."/>
            <person name="Hu T.T."/>
            <person name="Blanchette M."/>
            <person name="Clark R.M."/>
            <person name="Quesneville H."/>
            <person name="Nordborg M."/>
            <person name="Gaut B.S."/>
            <person name="Lysak M.A."/>
            <person name="Jenkins J."/>
            <person name="Grimwood J."/>
            <person name="Chapman J."/>
            <person name="Prochnik S."/>
            <person name="Shu S."/>
            <person name="Rokhsar D."/>
            <person name="Schmutz J."/>
            <person name="Weigel D."/>
            <person name="Wright S.I."/>
        </authorList>
    </citation>
    <scope>NUCLEOTIDE SEQUENCE [LARGE SCALE GENOMIC DNA]</scope>
    <source>
        <strain evidence="3">cv. Monte Gargano</strain>
    </source>
</reference>
<organism evidence="2 3">
    <name type="scientific">Capsella rubella</name>
    <dbReference type="NCBI Taxonomy" id="81985"/>
    <lineage>
        <taxon>Eukaryota</taxon>
        <taxon>Viridiplantae</taxon>
        <taxon>Streptophyta</taxon>
        <taxon>Embryophyta</taxon>
        <taxon>Tracheophyta</taxon>
        <taxon>Spermatophyta</taxon>
        <taxon>Magnoliopsida</taxon>
        <taxon>eudicotyledons</taxon>
        <taxon>Gunneridae</taxon>
        <taxon>Pentapetalae</taxon>
        <taxon>rosids</taxon>
        <taxon>malvids</taxon>
        <taxon>Brassicales</taxon>
        <taxon>Brassicaceae</taxon>
        <taxon>Camelineae</taxon>
        <taxon>Capsella</taxon>
    </lineage>
</organism>
<dbReference type="Proteomes" id="UP000029121">
    <property type="component" value="Unassembled WGS sequence"/>
</dbReference>
<sequence>MEISDTSKHNSKQHKDAKIEGNVCKPWKRIGEASITSRTSRGGSQRSKRSGSTRRIGDNRERVSDLEAEEIKGFMDLGFVFTKEDLNSELPKILPGLRAFLCPEEHLEKEPSVLPRPYLSEAWDVYDDKCSRLTEKDSTVIDFRMAKLRGEKNMKDSLKLWARSVASSLK</sequence>
<dbReference type="InterPro" id="IPR012881">
    <property type="entry name" value="DUF1685"/>
</dbReference>
<feature type="compositionally biased region" description="Basic and acidic residues" evidence="1">
    <location>
        <begin position="1"/>
        <end position="19"/>
    </location>
</feature>
<accession>R0I352</accession>
<gene>
    <name evidence="2" type="ORF">CARUB_v10012027mg</name>
</gene>
<dbReference type="STRING" id="81985.R0I352"/>
<dbReference type="AlphaFoldDB" id="R0I352"/>
<evidence type="ECO:0008006" key="4">
    <source>
        <dbReference type="Google" id="ProtNLM"/>
    </source>
</evidence>
<dbReference type="OrthoDB" id="1911878at2759"/>
<dbReference type="PANTHER" id="PTHR33785">
    <property type="entry name" value="OS06G0550800 PROTEIN"/>
    <property type="match status" value="1"/>
</dbReference>
<name>R0I352_9BRAS</name>
<dbReference type="Pfam" id="PF07939">
    <property type="entry name" value="DUF1685"/>
    <property type="match status" value="1"/>
</dbReference>
<proteinExistence type="predicted"/>
<protein>
    <recommendedName>
        <fullName evidence="4">DUF1685 domain-containing protein</fullName>
    </recommendedName>
</protein>
<dbReference type="KEGG" id="crb:17898390"/>
<evidence type="ECO:0000313" key="2">
    <source>
        <dbReference type="EMBL" id="EOA36679.1"/>
    </source>
</evidence>
<dbReference type="EMBL" id="KB870805">
    <property type="protein sequence ID" value="EOA36679.1"/>
    <property type="molecule type" value="Genomic_DNA"/>
</dbReference>
<feature type="compositionally biased region" description="Low complexity" evidence="1">
    <location>
        <begin position="36"/>
        <end position="45"/>
    </location>
</feature>
<evidence type="ECO:0000256" key="1">
    <source>
        <dbReference type="SAM" id="MobiDB-lite"/>
    </source>
</evidence>
<dbReference type="PANTHER" id="PTHR33785:SF2">
    <property type="entry name" value="DUF1685 DOMAIN-CONTAINING PROTEIN"/>
    <property type="match status" value="1"/>
</dbReference>